<gene>
    <name evidence="2" type="ORF">CP557_10775</name>
</gene>
<evidence type="ECO:0000313" key="3">
    <source>
        <dbReference type="Proteomes" id="UP000219689"/>
    </source>
</evidence>
<sequence length="86" mass="9351">MSGRFQASLPASVTKTTLYRAVGWLFRAYVASLLVIGGYSLLWILEIAGMLPAHLLSTAWIGMAAMGVVFLVISLPLYYAARTADR</sequence>
<keyword evidence="1" id="KW-0472">Membrane</keyword>
<dbReference type="RefSeq" id="WP_097379910.1">
    <property type="nucleotide sequence ID" value="NZ_NXNI01000001.1"/>
</dbReference>
<feature type="transmembrane region" description="Helical" evidence="1">
    <location>
        <begin position="57"/>
        <end position="81"/>
    </location>
</feature>
<name>A0A2A5QVY3_9EURY</name>
<dbReference type="EMBL" id="NXNI01000001">
    <property type="protein sequence ID" value="PCR90964.1"/>
    <property type="molecule type" value="Genomic_DNA"/>
</dbReference>
<feature type="transmembrane region" description="Helical" evidence="1">
    <location>
        <begin position="21"/>
        <end position="45"/>
    </location>
</feature>
<keyword evidence="1" id="KW-1133">Transmembrane helix</keyword>
<dbReference type="Proteomes" id="UP000219689">
    <property type="component" value="Unassembled WGS sequence"/>
</dbReference>
<keyword evidence="1" id="KW-0812">Transmembrane</keyword>
<dbReference type="AlphaFoldDB" id="A0A2A5QVY3"/>
<keyword evidence="3" id="KW-1185">Reference proteome</keyword>
<organism evidence="2 3">
    <name type="scientific">Natrinema ejinorense</name>
    <dbReference type="NCBI Taxonomy" id="373386"/>
    <lineage>
        <taxon>Archaea</taxon>
        <taxon>Methanobacteriati</taxon>
        <taxon>Methanobacteriota</taxon>
        <taxon>Stenosarchaea group</taxon>
        <taxon>Halobacteria</taxon>
        <taxon>Halobacteriales</taxon>
        <taxon>Natrialbaceae</taxon>
        <taxon>Natrinema</taxon>
    </lineage>
</organism>
<reference evidence="2 3" key="1">
    <citation type="submission" date="2017-09" db="EMBL/GenBank/DDBJ databases">
        <title>Genome sequences of Natrinema ejinorence JCM 13890T.</title>
        <authorList>
            <person name="Roh S.W."/>
            <person name="Kim Y.B."/>
            <person name="Kim J.Y."/>
        </authorList>
    </citation>
    <scope>NUCLEOTIDE SEQUENCE [LARGE SCALE GENOMIC DNA]</scope>
    <source>
        <strain evidence="2 3">JCM 13890</strain>
    </source>
</reference>
<comment type="caution">
    <text evidence="2">The sequence shown here is derived from an EMBL/GenBank/DDBJ whole genome shotgun (WGS) entry which is preliminary data.</text>
</comment>
<protein>
    <submittedName>
        <fullName evidence="2">Uncharacterized protein</fullName>
    </submittedName>
</protein>
<evidence type="ECO:0000313" key="2">
    <source>
        <dbReference type="EMBL" id="PCR90964.1"/>
    </source>
</evidence>
<proteinExistence type="predicted"/>
<evidence type="ECO:0000256" key="1">
    <source>
        <dbReference type="SAM" id="Phobius"/>
    </source>
</evidence>
<dbReference type="OrthoDB" id="200801at2157"/>
<accession>A0A2A5QVY3</accession>